<geneLocation type="plasmid" evidence="6">
    <name>pR6_1</name>
</geneLocation>
<reference evidence="6 7" key="1">
    <citation type="submission" date="2021-06" db="EMBL/GenBank/DDBJ databases">
        <title>Nitratireductor porphyridii sp. nov., isolated from a small marine red alga, Porphyridium purpureum in South Korea.</title>
        <authorList>
            <person name="Kim K.H."/>
            <person name="Kristyanto S."/>
            <person name="Jeon C.O."/>
        </authorList>
    </citation>
    <scope>NUCLEOTIDE SEQUENCE [LARGE SCALE GENOMIC DNA]</scope>
    <source>
        <strain evidence="6 7">R6</strain>
        <plasmid evidence="6">pR6_1</plasmid>
    </source>
</reference>
<dbReference type="Proteomes" id="UP000777661">
    <property type="component" value="Unassembled WGS sequence"/>
</dbReference>
<dbReference type="CDD" id="cd13585">
    <property type="entry name" value="PBP2_TMBP_like"/>
    <property type="match status" value="1"/>
</dbReference>
<keyword evidence="7" id="KW-1185">Reference proteome</keyword>
<comment type="caution">
    <text evidence="6">The sequence shown here is derived from an EMBL/GenBank/DDBJ whole genome shotgun (WGS) entry which is preliminary data.</text>
</comment>
<dbReference type="RefSeq" id="WP_223006594.1">
    <property type="nucleotide sequence ID" value="NZ_JAHSQO010000006.1"/>
</dbReference>
<accession>A0ABS7RCV9</accession>
<evidence type="ECO:0000256" key="2">
    <source>
        <dbReference type="ARBA" id="ARBA00022448"/>
    </source>
</evidence>
<dbReference type="PANTHER" id="PTHR30061">
    <property type="entry name" value="MALTOSE-BINDING PERIPLASMIC PROTEIN"/>
    <property type="match status" value="1"/>
</dbReference>
<feature type="chain" id="PRO_5046622885" evidence="5">
    <location>
        <begin position="25"/>
        <end position="410"/>
    </location>
</feature>
<proteinExistence type="inferred from homology"/>
<evidence type="ECO:0000256" key="4">
    <source>
        <dbReference type="ARBA" id="ARBA00022764"/>
    </source>
</evidence>
<feature type="signal peptide" evidence="5">
    <location>
        <begin position="1"/>
        <end position="24"/>
    </location>
</feature>
<dbReference type="InterPro" id="IPR006059">
    <property type="entry name" value="SBP"/>
</dbReference>
<sequence>MNRTALKATVASVALLSMAGWAQAETVRVTVAEYSSKTGPYFEEAAKAFEEANPGSDIQIEVVPWDVLLQKLTTDISGGANADLSIIGTRWLIDFVDQGIAAPLDDYMTQDFKDRFFPVFLEPSVMQGKTYGLPIAASARAMYYNKALFEQAGIAEVPDTWDELAEAAKKIGALGDDIAGFGLQGKEIETDFYFCYAFWAYGGQIIEEDGTSGLDTDAGYKAAEMYKSLIDSGATQPGVTSYNREDVQNLFKQGKVGMMITAPFLSNQIRDEAPDLDYGVAAIPAGPDGDRGTYGVTDSIIMFENSQNKDLAWKFLDQLFTTEWRAKFTSGEGFLPVNPEVAAQPAFADSADLKAFTALLPDARFAPVVAGWEEIATITSDAVQTIYLGNGEPKATLDAAAEEINGILGQ</sequence>
<evidence type="ECO:0000256" key="5">
    <source>
        <dbReference type="SAM" id="SignalP"/>
    </source>
</evidence>
<comment type="similarity">
    <text evidence="1">Belongs to the bacterial solute-binding protein 1 family.</text>
</comment>
<keyword evidence="2" id="KW-0813">Transport</keyword>
<gene>
    <name evidence="6" type="ORF">KVG22_17860</name>
</gene>
<evidence type="ECO:0000256" key="3">
    <source>
        <dbReference type="ARBA" id="ARBA00022729"/>
    </source>
</evidence>
<evidence type="ECO:0000313" key="6">
    <source>
        <dbReference type="EMBL" id="MBY8918474.1"/>
    </source>
</evidence>
<evidence type="ECO:0000313" key="7">
    <source>
        <dbReference type="Proteomes" id="UP000777661"/>
    </source>
</evidence>
<evidence type="ECO:0000256" key="1">
    <source>
        <dbReference type="ARBA" id="ARBA00008520"/>
    </source>
</evidence>
<dbReference type="EMBL" id="JAHSQO010000006">
    <property type="protein sequence ID" value="MBY8918474.1"/>
    <property type="molecule type" value="Genomic_DNA"/>
</dbReference>
<organism evidence="6 7">
    <name type="scientific">Nitratireductor rhodophyticola</name>
    <dbReference type="NCBI Taxonomy" id="2854036"/>
    <lineage>
        <taxon>Bacteria</taxon>
        <taxon>Pseudomonadati</taxon>
        <taxon>Pseudomonadota</taxon>
        <taxon>Alphaproteobacteria</taxon>
        <taxon>Hyphomicrobiales</taxon>
        <taxon>Phyllobacteriaceae</taxon>
        <taxon>Nitratireductor</taxon>
    </lineage>
</organism>
<dbReference type="SUPFAM" id="SSF53850">
    <property type="entry name" value="Periplasmic binding protein-like II"/>
    <property type="match status" value="1"/>
</dbReference>
<keyword evidence="4" id="KW-0574">Periplasm</keyword>
<dbReference type="Pfam" id="PF01547">
    <property type="entry name" value="SBP_bac_1"/>
    <property type="match status" value="1"/>
</dbReference>
<dbReference type="PANTHER" id="PTHR30061:SF50">
    <property type="entry name" value="MALTOSE_MALTODEXTRIN-BINDING PERIPLASMIC PROTEIN"/>
    <property type="match status" value="1"/>
</dbReference>
<dbReference type="Gene3D" id="3.40.190.10">
    <property type="entry name" value="Periplasmic binding protein-like II"/>
    <property type="match status" value="2"/>
</dbReference>
<protein>
    <submittedName>
        <fullName evidence="6">Sugar ABC transporter substrate-binding protein</fullName>
    </submittedName>
</protein>
<keyword evidence="6" id="KW-0614">Plasmid</keyword>
<keyword evidence="3 5" id="KW-0732">Signal</keyword>
<name>A0ABS7RCV9_9HYPH</name>